<proteinExistence type="predicted"/>
<feature type="transmembrane region" description="Helical" evidence="1">
    <location>
        <begin position="344"/>
        <end position="365"/>
    </location>
</feature>
<feature type="transmembrane region" description="Helical" evidence="1">
    <location>
        <begin position="58"/>
        <end position="76"/>
    </location>
</feature>
<dbReference type="RefSeq" id="WP_216941210.1">
    <property type="nucleotide sequence ID" value="NZ_CP077062.1"/>
</dbReference>
<keyword evidence="3" id="KW-1185">Reference proteome</keyword>
<feature type="transmembrane region" description="Helical" evidence="1">
    <location>
        <begin position="139"/>
        <end position="167"/>
    </location>
</feature>
<feature type="transmembrane region" description="Helical" evidence="1">
    <location>
        <begin position="179"/>
        <end position="196"/>
    </location>
</feature>
<organism evidence="2 3">
    <name type="scientific">Nocardioides panacis</name>
    <dbReference type="NCBI Taxonomy" id="2849501"/>
    <lineage>
        <taxon>Bacteria</taxon>
        <taxon>Bacillati</taxon>
        <taxon>Actinomycetota</taxon>
        <taxon>Actinomycetes</taxon>
        <taxon>Propionibacteriales</taxon>
        <taxon>Nocardioidaceae</taxon>
        <taxon>Nocardioides</taxon>
    </lineage>
</organism>
<dbReference type="KEGG" id="nps:KRR39_06200"/>
<keyword evidence="1" id="KW-1133">Transmembrane helix</keyword>
<gene>
    <name evidence="2" type="ORF">KRR39_06200</name>
</gene>
<sequence>MAAWVLFVGASSGVVVWHEHGTQEWVLSLSLLVLTSVVAVLAVWAAAMSRRRLGARTALLALAVVVELFAAWYILWQPIYGPGSDNAEALELGVRQLAHLDNPWEVTTRFGNPLSPMLGGYLLAAPFVLVSGDVYAQPLVWMALLVFVLFRTAGVHATLAVSVLFLFSPHTRLWLPNQSDNWIVGVAVLLTSWWGLGALRRGRRPAEWASALMFGVSLSYRFTLWVAVVPIAVFFVREFGIRRAFGWMYVAGATTAALCFGPLAFDAQTYLSGPFAAGVGKATSGGVSVGPWLVAVATLAVLAWRSARVRYWADVWSAVSITLAAMIAALAVTRLPGGVVAAVASYETIAYNGTWLILGLVSLVLPRDTPDLLGEGRANAGFAGRAAI</sequence>
<dbReference type="EMBL" id="CP077062">
    <property type="protein sequence ID" value="QWZ09364.1"/>
    <property type="molecule type" value="Genomic_DNA"/>
</dbReference>
<name>A0A975Y1G5_9ACTN</name>
<feature type="transmembrane region" description="Helical" evidence="1">
    <location>
        <begin position="25"/>
        <end position="46"/>
    </location>
</feature>
<feature type="transmembrane region" description="Helical" evidence="1">
    <location>
        <begin position="285"/>
        <end position="304"/>
    </location>
</feature>
<keyword evidence="1" id="KW-0472">Membrane</keyword>
<evidence type="ECO:0000313" key="2">
    <source>
        <dbReference type="EMBL" id="QWZ09364.1"/>
    </source>
</evidence>
<dbReference type="Proteomes" id="UP000683575">
    <property type="component" value="Chromosome"/>
</dbReference>
<keyword evidence="1" id="KW-0812">Transmembrane</keyword>
<accession>A0A975Y1G5</accession>
<dbReference type="AlphaFoldDB" id="A0A975Y1G5"/>
<feature type="transmembrane region" description="Helical" evidence="1">
    <location>
        <begin position="208"/>
        <end position="235"/>
    </location>
</feature>
<evidence type="ECO:0000256" key="1">
    <source>
        <dbReference type="SAM" id="Phobius"/>
    </source>
</evidence>
<evidence type="ECO:0000313" key="3">
    <source>
        <dbReference type="Proteomes" id="UP000683575"/>
    </source>
</evidence>
<feature type="transmembrane region" description="Helical" evidence="1">
    <location>
        <begin position="247"/>
        <end position="265"/>
    </location>
</feature>
<reference evidence="2" key="1">
    <citation type="submission" date="2021-06" db="EMBL/GenBank/DDBJ databases">
        <title>Complete genome sequence of Nocardioides sp. G188.</title>
        <authorList>
            <person name="Im W.-T."/>
        </authorList>
    </citation>
    <scope>NUCLEOTIDE SEQUENCE</scope>
    <source>
        <strain evidence="2">G188</strain>
    </source>
</reference>
<feature type="transmembrane region" description="Helical" evidence="1">
    <location>
        <begin position="311"/>
        <end position="332"/>
    </location>
</feature>
<protein>
    <submittedName>
        <fullName evidence="2">Uncharacterized protein</fullName>
    </submittedName>
</protein>